<evidence type="ECO:0000313" key="7">
    <source>
        <dbReference type="EMBL" id="KAJ5433377.1"/>
    </source>
</evidence>
<evidence type="ECO:0000256" key="4">
    <source>
        <dbReference type="ARBA" id="ARBA00022989"/>
    </source>
</evidence>
<evidence type="ECO:0000256" key="5">
    <source>
        <dbReference type="ARBA" id="ARBA00023136"/>
    </source>
</evidence>
<dbReference type="SUPFAM" id="SSF103473">
    <property type="entry name" value="MFS general substrate transporter"/>
    <property type="match status" value="1"/>
</dbReference>
<keyword evidence="5 6" id="KW-0472">Membrane</keyword>
<feature type="transmembrane region" description="Helical" evidence="6">
    <location>
        <begin position="517"/>
        <end position="534"/>
    </location>
</feature>
<keyword evidence="3 6" id="KW-0812">Transmembrane</keyword>
<evidence type="ECO:0000256" key="1">
    <source>
        <dbReference type="ARBA" id="ARBA00004651"/>
    </source>
</evidence>
<feature type="transmembrane region" description="Helical" evidence="6">
    <location>
        <begin position="229"/>
        <end position="247"/>
    </location>
</feature>
<sequence length="552" mass="61191">MIHHGNQAAMRKLLSFWKDNSSHYVTGLGHSSIDCCIVTLPRHQTTKKLKSTTGTGQTIQKIPETNYCRFNWSKTYKWVLTITTCFMSVQRLSLTWLANTHCIHRAVLVAIPAGSYSGGQLHVANQFHVKNKPFPNLQWATMSFQLGAAFIPPIFVPLSESWGRMPGYGVGYTTYIICLFPSAFARNFATLVVTRCFGGGAAASTINIIGGSISDFWRGSVARSRPMSLYVFSNVVGVAIGPFVGGSLQRIHIGTSWRWIFYVQIIWAVALIPFFYLILYETRGDVILGKRAKRLRQQTGRPIYTKSELEMPSAWERLKVSTTRPTRMLVTEPVVTFFTLWLSFAWGILFLFFNSVYLTFHENYKWGVFNVGLDELSILVGAFIGVVFNPIQDAMYRQSAKKNTQTDTPGKPIPESRLYTSIPGSLLFASGLFWYGWGSVGHGSVHWIVPTLGIGCTGAGIFSILMAGINFLTDAYERYAASALSATSLGRNIMSGLLPLSSTALFTHLGFGWAGTLLGFIGVALSVVPVVLVLKGPEIRQRSPVMRESTFD</sequence>
<comment type="caution">
    <text evidence="7">The sequence shown here is derived from an EMBL/GenBank/DDBJ whole genome shotgun (WGS) entry which is preliminary data.</text>
</comment>
<evidence type="ECO:0000256" key="2">
    <source>
        <dbReference type="ARBA" id="ARBA00008335"/>
    </source>
</evidence>
<comment type="subcellular location">
    <subcellularLocation>
        <location evidence="1">Cell membrane</location>
        <topology evidence="1">Multi-pass membrane protein</topology>
    </subcellularLocation>
</comment>
<dbReference type="Proteomes" id="UP001213681">
    <property type="component" value="Unassembled WGS sequence"/>
</dbReference>
<evidence type="ECO:0000256" key="6">
    <source>
        <dbReference type="SAM" id="Phobius"/>
    </source>
</evidence>
<feature type="transmembrane region" description="Helical" evidence="6">
    <location>
        <begin position="137"/>
        <end position="156"/>
    </location>
</feature>
<dbReference type="EMBL" id="JAPVEA010000009">
    <property type="protein sequence ID" value="KAJ5433377.1"/>
    <property type="molecule type" value="Genomic_DNA"/>
</dbReference>
<reference evidence="7" key="1">
    <citation type="submission" date="2022-12" db="EMBL/GenBank/DDBJ databases">
        <authorList>
            <person name="Petersen C."/>
        </authorList>
    </citation>
    <scope>NUCLEOTIDE SEQUENCE</scope>
    <source>
        <strain evidence="7">IBT 16125</strain>
    </source>
</reference>
<dbReference type="GeneID" id="81606157"/>
<dbReference type="GO" id="GO:0005886">
    <property type="term" value="C:plasma membrane"/>
    <property type="evidence" value="ECO:0007669"/>
    <property type="project" value="UniProtKB-SubCell"/>
</dbReference>
<dbReference type="AlphaFoldDB" id="A0AAD6BXX6"/>
<feature type="transmembrane region" description="Helical" evidence="6">
    <location>
        <begin position="376"/>
        <end position="396"/>
    </location>
</feature>
<keyword evidence="4 6" id="KW-1133">Transmembrane helix</keyword>
<feature type="transmembrane region" description="Helical" evidence="6">
    <location>
        <begin position="197"/>
        <end position="217"/>
    </location>
</feature>
<evidence type="ECO:0000256" key="3">
    <source>
        <dbReference type="ARBA" id="ARBA00022692"/>
    </source>
</evidence>
<dbReference type="InterPro" id="IPR011701">
    <property type="entry name" value="MFS"/>
</dbReference>
<dbReference type="RefSeq" id="XP_056760668.1">
    <property type="nucleotide sequence ID" value="XM_056915914.1"/>
</dbReference>
<feature type="transmembrane region" description="Helical" evidence="6">
    <location>
        <begin position="417"/>
        <end position="435"/>
    </location>
</feature>
<gene>
    <name evidence="7" type="ORF">N7458_012533</name>
</gene>
<feature type="transmembrane region" description="Helical" evidence="6">
    <location>
        <begin position="168"/>
        <end position="185"/>
    </location>
</feature>
<comment type="similarity">
    <text evidence="2">Belongs to the major facilitator superfamily.</text>
</comment>
<keyword evidence="8" id="KW-1185">Reference proteome</keyword>
<name>A0AAD6BXX6_9EURO</name>
<proteinExistence type="inferred from homology"/>
<evidence type="ECO:0008006" key="9">
    <source>
        <dbReference type="Google" id="ProtNLM"/>
    </source>
</evidence>
<dbReference type="InterPro" id="IPR036259">
    <property type="entry name" value="MFS_trans_sf"/>
</dbReference>
<dbReference type="Gene3D" id="1.20.1250.20">
    <property type="entry name" value="MFS general substrate transporter like domains"/>
    <property type="match status" value="1"/>
</dbReference>
<protein>
    <recommendedName>
        <fullName evidence="9">Major facilitator superfamily (MFS) profile domain-containing protein</fullName>
    </recommendedName>
</protein>
<dbReference type="Pfam" id="PF07690">
    <property type="entry name" value="MFS_1"/>
    <property type="match status" value="1"/>
</dbReference>
<feature type="transmembrane region" description="Helical" evidence="6">
    <location>
        <begin position="334"/>
        <end position="356"/>
    </location>
</feature>
<dbReference type="GO" id="GO:0022857">
    <property type="term" value="F:transmembrane transporter activity"/>
    <property type="evidence" value="ECO:0007669"/>
    <property type="project" value="InterPro"/>
</dbReference>
<dbReference type="FunFam" id="1.20.1250.20:FF:000082">
    <property type="entry name" value="MFS multidrug transporter, putative"/>
    <property type="match status" value="1"/>
</dbReference>
<dbReference type="PANTHER" id="PTHR23502:SF61">
    <property type="entry name" value="MULTIDRUG TRANSPORTER, PUTATIVE (AFU_ORTHOLOGUE AFUA_3G02780)-RELATED"/>
    <property type="match status" value="1"/>
</dbReference>
<organism evidence="7 8">
    <name type="scientific">Penicillium daleae</name>
    <dbReference type="NCBI Taxonomy" id="63821"/>
    <lineage>
        <taxon>Eukaryota</taxon>
        <taxon>Fungi</taxon>
        <taxon>Dikarya</taxon>
        <taxon>Ascomycota</taxon>
        <taxon>Pezizomycotina</taxon>
        <taxon>Eurotiomycetes</taxon>
        <taxon>Eurotiomycetidae</taxon>
        <taxon>Eurotiales</taxon>
        <taxon>Aspergillaceae</taxon>
        <taxon>Penicillium</taxon>
    </lineage>
</organism>
<dbReference type="PANTHER" id="PTHR23502">
    <property type="entry name" value="MAJOR FACILITATOR SUPERFAMILY"/>
    <property type="match status" value="1"/>
</dbReference>
<reference evidence="7" key="2">
    <citation type="journal article" date="2023" name="IMA Fungus">
        <title>Comparative genomic study of the Penicillium genus elucidates a diverse pangenome and 15 lateral gene transfer events.</title>
        <authorList>
            <person name="Petersen C."/>
            <person name="Sorensen T."/>
            <person name="Nielsen M.R."/>
            <person name="Sondergaard T.E."/>
            <person name="Sorensen J.L."/>
            <person name="Fitzpatrick D.A."/>
            <person name="Frisvad J.C."/>
            <person name="Nielsen K.L."/>
        </authorList>
    </citation>
    <scope>NUCLEOTIDE SEQUENCE</scope>
    <source>
        <strain evidence="7">IBT 16125</strain>
    </source>
</reference>
<evidence type="ECO:0000313" key="8">
    <source>
        <dbReference type="Proteomes" id="UP001213681"/>
    </source>
</evidence>
<accession>A0AAD6BXX6</accession>
<feature type="transmembrane region" description="Helical" evidence="6">
    <location>
        <begin position="447"/>
        <end position="472"/>
    </location>
</feature>
<feature type="transmembrane region" description="Helical" evidence="6">
    <location>
        <begin position="259"/>
        <end position="280"/>
    </location>
</feature>